<protein>
    <submittedName>
        <fullName evidence="4">Phage baseplate</fullName>
    </submittedName>
</protein>
<accession>A0A2N5N9Q9</accession>
<feature type="domain" description="Baseplate J-like central" evidence="2">
    <location>
        <begin position="182"/>
        <end position="261"/>
    </location>
</feature>
<dbReference type="EMBL" id="NFEZ01000003">
    <property type="protein sequence ID" value="PLT47069.1"/>
    <property type="molecule type" value="Genomic_DNA"/>
</dbReference>
<gene>
    <name evidence="4" type="ORF">B8V81_1293</name>
</gene>
<name>A0A2N5N9Q9_9BACL</name>
<evidence type="ECO:0000259" key="3">
    <source>
        <dbReference type="Pfam" id="PF26079"/>
    </source>
</evidence>
<proteinExistence type="inferred from homology"/>
<dbReference type="Pfam" id="PF26079">
    <property type="entry name" value="Baseplate_J_C"/>
    <property type="match status" value="1"/>
</dbReference>
<dbReference type="PANTHER" id="PTHR37829">
    <property type="entry name" value="PHAGE-LIKE ELEMENT PBSX PROTEIN XKDT"/>
    <property type="match status" value="1"/>
</dbReference>
<dbReference type="InterPro" id="IPR052399">
    <property type="entry name" value="Phage_Baseplate_Assmbl_Protein"/>
</dbReference>
<dbReference type="Proteomes" id="UP000234789">
    <property type="component" value="Unassembled WGS sequence"/>
</dbReference>
<evidence type="ECO:0000313" key="4">
    <source>
        <dbReference type="EMBL" id="PLT47069.1"/>
    </source>
</evidence>
<sequence>MYEHQTYREIMGRMLARIPDELDKREGSVIFDALAPAAAELAALYAELDVQLALSFADTADGEYLTRRAAEHGVRRKASSRAMRLGRFFGTAGGPAEVPLRSRLAAEGTAYEVEERLAPGTYRLVAEQPGRAGNEVAGALLPLDYIDGLARAELADVLVPGEDEEGDAELRARFWQAVSEQPFGGNIADYRAKIGGLPGVGGVKIHPAWNGGGTVKATVIASDFAPAAAALVQEVQAAIDPESAGQGIGLAPIGHRVTIVAADAVPVDIATQLTLRAGVSAVQLERDIEAAAEAYLLELRRAWAGESRLIVRISQLETRVLALPGVEDIGGTTLNGAPANLELEADEVPTLGTVTLNG</sequence>
<comment type="caution">
    <text evidence="4">The sequence shown here is derived from an EMBL/GenBank/DDBJ whole genome shotgun (WGS) entry which is preliminary data.</text>
</comment>
<organism evidence="4 5">
    <name type="scientific">Paenibacillus pasadenensis</name>
    <dbReference type="NCBI Taxonomy" id="217090"/>
    <lineage>
        <taxon>Bacteria</taxon>
        <taxon>Bacillati</taxon>
        <taxon>Bacillota</taxon>
        <taxon>Bacilli</taxon>
        <taxon>Bacillales</taxon>
        <taxon>Paenibacillaceae</taxon>
        <taxon>Paenibacillus</taxon>
    </lineage>
</organism>
<dbReference type="InterPro" id="IPR058530">
    <property type="entry name" value="Baseplate_J-like_C"/>
</dbReference>
<evidence type="ECO:0000259" key="2">
    <source>
        <dbReference type="Pfam" id="PF26078"/>
    </source>
</evidence>
<comment type="similarity">
    <text evidence="1">Belongs to the Mu gp47/PBSX XkdT family.</text>
</comment>
<dbReference type="PANTHER" id="PTHR37829:SF3">
    <property type="entry name" value="PROTEIN JAYE-RELATED"/>
    <property type="match status" value="1"/>
</dbReference>
<dbReference type="RefSeq" id="WP_101807992.1">
    <property type="nucleotide sequence ID" value="NZ_NFEZ01000003.1"/>
</dbReference>
<dbReference type="Pfam" id="PF26078">
    <property type="entry name" value="Baseplate_J_M"/>
    <property type="match status" value="1"/>
</dbReference>
<evidence type="ECO:0000313" key="5">
    <source>
        <dbReference type="Proteomes" id="UP000234789"/>
    </source>
</evidence>
<evidence type="ECO:0000256" key="1">
    <source>
        <dbReference type="ARBA" id="ARBA00038087"/>
    </source>
</evidence>
<keyword evidence="5" id="KW-1185">Reference proteome</keyword>
<reference evidence="4 5" key="1">
    <citation type="submission" date="2017-05" db="EMBL/GenBank/DDBJ databases">
        <title>Functional genome analysis of Paenibacillus pasadenensis strain R16: insights on endophytic life style and antifungal activity.</title>
        <authorList>
            <person name="Passera A."/>
            <person name="Marcolungo L."/>
            <person name="Casati P."/>
            <person name="Brasca M."/>
            <person name="Quaglino F."/>
            <person name="Delledonne M."/>
        </authorList>
    </citation>
    <scope>NUCLEOTIDE SEQUENCE [LARGE SCALE GENOMIC DNA]</scope>
    <source>
        <strain evidence="4 5">R16</strain>
    </source>
</reference>
<dbReference type="InterPro" id="IPR058531">
    <property type="entry name" value="Baseplate_J_M"/>
</dbReference>
<dbReference type="AlphaFoldDB" id="A0A2N5N9Q9"/>
<feature type="domain" description="Baseplate J-like C-terminal" evidence="3">
    <location>
        <begin position="267"/>
        <end position="357"/>
    </location>
</feature>